<gene>
    <name evidence="2" type="ORF">F2Q69_00006294</name>
</gene>
<dbReference type="EMBL" id="QGKX02001521">
    <property type="protein sequence ID" value="KAF3511170.1"/>
    <property type="molecule type" value="Genomic_DNA"/>
</dbReference>
<name>A0A8S9P7E6_BRACR</name>
<feature type="region of interest" description="Disordered" evidence="1">
    <location>
        <begin position="132"/>
        <end position="151"/>
    </location>
</feature>
<feature type="compositionally biased region" description="Polar residues" evidence="1">
    <location>
        <begin position="50"/>
        <end position="59"/>
    </location>
</feature>
<feature type="region of interest" description="Disordered" evidence="1">
    <location>
        <begin position="50"/>
        <end position="73"/>
    </location>
</feature>
<organism evidence="2 3">
    <name type="scientific">Brassica cretica</name>
    <name type="common">Mustard</name>
    <dbReference type="NCBI Taxonomy" id="69181"/>
    <lineage>
        <taxon>Eukaryota</taxon>
        <taxon>Viridiplantae</taxon>
        <taxon>Streptophyta</taxon>
        <taxon>Embryophyta</taxon>
        <taxon>Tracheophyta</taxon>
        <taxon>Spermatophyta</taxon>
        <taxon>Magnoliopsida</taxon>
        <taxon>eudicotyledons</taxon>
        <taxon>Gunneridae</taxon>
        <taxon>Pentapetalae</taxon>
        <taxon>rosids</taxon>
        <taxon>malvids</taxon>
        <taxon>Brassicales</taxon>
        <taxon>Brassicaceae</taxon>
        <taxon>Brassiceae</taxon>
        <taxon>Brassica</taxon>
    </lineage>
</organism>
<feature type="compositionally biased region" description="Polar residues" evidence="1">
    <location>
        <begin position="132"/>
        <end position="142"/>
    </location>
</feature>
<evidence type="ECO:0000256" key="1">
    <source>
        <dbReference type="SAM" id="MobiDB-lite"/>
    </source>
</evidence>
<sequence>MEEATTEQIQNNQEISPWDEKKGNDQQEVNYINRHGQALNLLVGQNKYQNQQQLRSNHQAAPAAANGPPDELKGPCMMMQQLLHGQQVQTKALNQVTTDINTRMKTMFTKLSIKYDTLASHIRKMDAQIAQTPESVKRQQMTLPGKTDKNPRAEHCNAIEQLFAETALGAEKRIEHPAAFPPRHLMDLISEEKLASFNKMLKIVHKKELGVKSEIKEVQDGDPHTDTKELSGNGNVKEKFQKKRVKGDPTMTLIPQKCDEKSIEYEVKYKGLELHWMRHGSPGAKEAKKEYKLEIFTWSSLMGAPNEVEQPSAFSSSRYFKVNF</sequence>
<comment type="caution">
    <text evidence="2">The sequence shown here is derived from an EMBL/GenBank/DDBJ whole genome shotgun (WGS) entry which is preliminary data.</text>
</comment>
<feature type="region of interest" description="Disordered" evidence="1">
    <location>
        <begin position="1"/>
        <end position="26"/>
    </location>
</feature>
<protein>
    <submittedName>
        <fullName evidence="2">Uncharacterized protein</fullName>
    </submittedName>
</protein>
<feature type="compositionally biased region" description="Polar residues" evidence="1">
    <location>
        <begin position="1"/>
        <end position="15"/>
    </location>
</feature>
<evidence type="ECO:0000313" key="2">
    <source>
        <dbReference type="EMBL" id="KAF3511170.1"/>
    </source>
</evidence>
<proteinExistence type="predicted"/>
<dbReference type="Proteomes" id="UP000712600">
    <property type="component" value="Unassembled WGS sequence"/>
</dbReference>
<reference evidence="2" key="1">
    <citation type="submission" date="2019-12" db="EMBL/GenBank/DDBJ databases">
        <title>Genome sequencing and annotation of Brassica cretica.</title>
        <authorList>
            <person name="Studholme D.J."/>
            <person name="Sarris P."/>
        </authorList>
    </citation>
    <scope>NUCLEOTIDE SEQUENCE</scope>
    <source>
        <strain evidence="2">PFS-109/04</strain>
        <tissue evidence="2">Leaf</tissue>
    </source>
</reference>
<dbReference type="AlphaFoldDB" id="A0A8S9P7E6"/>
<evidence type="ECO:0000313" key="3">
    <source>
        <dbReference type="Proteomes" id="UP000712600"/>
    </source>
</evidence>
<accession>A0A8S9P7E6</accession>